<comment type="caution">
    <text evidence="2">The sequence shown here is derived from an EMBL/GenBank/DDBJ whole genome shotgun (WGS) entry which is preliminary data.</text>
</comment>
<reference evidence="2" key="1">
    <citation type="journal article" date="2021" name="J. Hered.">
        <title>Genome Assembly of Salicaceae Populus deltoides (Eastern Cottonwood) I-69 Based on Nanopore Sequencing and Hi-C Technologies.</title>
        <authorList>
            <person name="Bai S."/>
            <person name="Wu H."/>
            <person name="Zhang J."/>
            <person name="Pan Z."/>
            <person name="Zhao W."/>
            <person name="Li Z."/>
            <person name="Tong C."/>
        </authorList>
    </citation>
    <scope>NUCLEOTIDE SEQUENCE</scope>
    <source>
        <tissue evidence="2">Leaf</tissue>
    </source>
</reference>
<protein>
    <submittedName>
        <fullName evidence="2">Uncharacterized protein</fullName>
    </submittedName>
</protein>
<feature type="region of interest" description="Disordered" evidence="1">
    <location>
        <begin position="312"/>
        <end position="332"/>
    </location>
</feature>
<dbReference type="AlphaFoldDB" id="A0A8T2XLF0"/>
<dbReference type="PANTHER" id="PTHR37187:SF19">
    <property type="entry name" value="(RAPE) HYPOTHETICAL PROTEIN"/>
    <property type="match status" value="1"/>
</dbReference>
<sequence length="371" mass="40140">MPSGAKKRKAARKKREKEVSDSSSISSNNPQGNGDPKSPDERESDGGEIGSPVSLDQHNHQHPFNEGNGESEKGGPSPANSFAHQNKPMEGVPGDAEGSHKVEPEDNSAIKIEREVNSEQNVESKDIIEYVDCPKESHDEDDRSSSSSSSSNESQVFEKKSKEANDEEKEVVFEKISKEANDEEKEFGSFSKEVKQIPENGKPVKEVNNNSVLETASAIYLVNPVVPISETVKFVMESAQVENSEVLEVVESGFEENEDRLLPISNEVVEVSPAIVVPKKNEDEVIPISDENVGASSNVVGSSVYGNLGKTLASSDSHSTETGNGADKNKDTDALESTENQLLLASAPRVAERTSWMGCCGLFDVFTGTNR</sequence>
<organism evidence="2 3">
    <name type="scientific">Populus deltoides</name>
    <name type="common">Eastern poplar</name>
    <name type="synonym">Eastern cottonwood</name>
    <dbReference type="NCBI Taxonomy" id="3696"/>
    <lineage>
        <taxon>Eukaryota</taxon>
        <taxon>Viridiplantae</taxon>
        <taxon>Streptophyta</taxon>
        <taxon>Embryophyta</taxon>
        <taxon>Tracheophyta</taxon>
        <taxon>Spermatophyta</taxon>
        <taxon>Magnoliopsida</taxon>
        <taxon>eudicotyledons</taxon>
        <taxon>Gunneridae</taxon>
        <taxon>Pentapetalae</taxon>
        <taxon>rosids</taxon>
        <taxon>fabids</taxon>
        <taxon>Malpighiales</taxon>
        <taxon>Salicaceae</taxon>
        <taxon>Saliceae</taxon>
        <taxon>Populus</taxon>
    </lineage>
</organism>
<gene>
    <name evidence="2" type="ORF">H0E87_020638</name>
</gene>
<feature type="region of interest" description="Disordered" evidence="1">
    <location>
        <begin position="1"/>
        <end position="178"/>
    </location>
</feature>
<feature type="compositionally biased region" description="Low complexity" evidence="1">
    <location>
        <begin position="145"/>
        <end position="154"/>
    </location>
</feature>
<feature type="compositionally biased region" description="Basic and acidic residues" evidence="1">
    <location>
        <begin position="156"/>
        <end position="178"/>
    </location>
</feature>
<evidence type="ECO:0000256" key="1">
    <source>
        <dbReference type="SAM" id="MobiDB-lite"/>
    </source>
</evidence>
<name>A0A8T2XLF0_POPDE</name>
<dbReference type="Proteomes" id="UP000807159">
    <property type="component" value="Chromosome 11"/>
</dbReference>
<dbReference type="PANTHER" id="PTHR37187">
    <property type="entry name" value="EXPRESSED PROTEIN"/>
    <property type="match status" value="1"/>
</dbReference>
<evidence type="ECO:0000313" key="2">
    <source>
        <dbReference type="EMBL" id="KAH8493948.1"/>
    </source>
</evidence>
<keyword evidence="3" id="KW-1185">Reference proteome</keyword>
<proteinExistence type="predicted"/>
<accession>A0A8T2XLF0</accession>
<dbReference type="EMBL" id="JACEGQ020000011">
    <property type="protein sequence ID" value="KAH8493948.1"/>
    <property type="molecule type" value="Genomic_DNA"/>
</dbReference>
<feature type="compositionally biased region" description="Polar residues" evidence="1">
    <location>
        <begin position="312"/>
        <end position="323"/>
    </location>
</feature>
<evidence type="ECO:0000313" key="3">
    <source>
        <dbReference type="Proteomes" id="UP000807159"/>
    </source>
</evidence>
<feature type="compositionally biased region" description="Basic and acidic residues" evidence="1">
    <location>
        <begin position="111"/>
        <end position="144"/>
    </location>
</feature>
<feature type="compositionally biased region" description="Basic residues" evidence="1">
    <location>
        <begin position="1"/>
        <end position="15"/>
    </location>
</feature>